<dbReference type="EMBL" id="CAUJNA010003245">
    <property type="protein sequence ID" value="CAJ1396861.1"/>
    <property type="molecule type" value="Genomic_DNA"/>
</dbReference>
<name>A0AA36NAY8_9DINO</name>
<sequence>MATAVKLGLLGLGAADKQCRNLLFEQHWFNADSSRSLREFPEVTSDLRLCVAFNGQKNCCQTGLEHEQALHFAYWRQILLGKIVRVRQAKMATLEVKDDPAFQERETDRDQFFSAVQKYKEVLEPSVHGRCFSALLVYAAGMICFSCDAQWRQSVHRPETGSQTSQNPLGRGAVPSSSASVLRVRIPAGDCVELWAECSALGQKSRALREAILDSRLAMRSRLPVEYLEMFEDQQALCDWAHDVIAMHPFTSPNEVEKEATPPVSMRRLQTETTLHESLERDNLSFIREYDVMNQGRASRFDTSWKGSHSAHSGSRGLSVAMAICAICWAIWQAPVAGEKESRGHGMATGTDTCLRLLGIGA</sequence>
<accession>A0AA36NAY8</accession>
<proteinExistence type="predicted"/>
<evidence type="ECO:0000313" key="2">
    <source>
        <dbReference type="Proteomes" id="UP001178507"/>
    </source>
</evidence>
<gene>
    <name evidence="1" type="ORF">EVOR1521_LOCUS20996</name>
</gene>
<reference evidence="1" key="1">
    <citation type="submission" date="2023-08" db="EMBL/GenBank/DDBJ databases">
        <authorList>
            <person name="Chen Y."/>
            <person name="Shah S."/>
            <person name="Dougan E. K."/>
            <person name="Thang M."/>
            <person name="Chan C."/>
        </authorList>
    </citation>
    <scope>NUCLEOTIDE SEQUENCE</scope>
</reference>
<evidence type="ECO:0000313" key="1">
    <source>
        <dbReference type="EMBL" id="CAJ1396861.1"/>
    </source>
</evidence>
<keyword evidence="2" id="KW-1185">Reference proteome</keyword>
<dbReference type="Proteomes" id="UP001178507">
    <property type="component" value="Unassembled WGS sequence"/>
</dbReference>
<dbReference type="AlphaFoldDB" id="A0AA36NAY8"/>
<comment type="caution">
    <text evidence="1">The sequence shown here is derived from an EMBL/GenBank/DDBJ whole genome shotgun (WGS) entry which is preliminary data.</text>
</comment>
<organism evidence="1 2">
    <name type="scientific">Effrenium voratum</name>
    <dbReference type="NCBI Taxonomy" id="2562239"/>
    <lineage>
        <taxon>Eukaryota</taxon>
        <taxon>Sar</taxon>
        <taxon>Alveolata</taxon>
        <taxon>Dinophyceae</taxon>
        <taxon>Suessiales</taxon>
        <taxon>Symbiodiniaceae</taxon>
        <taxon>Effrenium</taxon>
    </lineage>
</organism>
<protein>
    <submittedName>
        <fullName evidence="1">Uncharacterized protein</fullName>
    </submittedName>
</protein>